<feature type="region of interest" description="Disordered" evidence="1">
    <location>
        <begin position="1"/>
        <end position="27"/>
    </location>
</feature>
<evidence type="ECO:0000313" key="3">
    <source>
        <dbReference type="Proteomes" id="UP000784294"/>
    </source>
</evidence>
<dbReference type="Proteomes" id="UP000784294">
    <property type="component" value="Unassembled WGS sequence"/>
</dbReference>
<keyword evidence="3" id="KW-1185">Reference proteome</keyword>
<accession>A0A448WRJ0</accession>
<reference evidence="2" key="1">
    <citation type="submission" date="2018-11" db="EMBL/GenBank/DDBJ databases">
        <authorList>
            <consortium name="Pathogen Informatics"/>
        </authorList>
    </citation>
    <scope>NUCLEOTIDE SEQUENCE</scope>
</reference>
<dbReference type="EMBL" id="CAAALY010037027">
    <property type="protein sequence ID" value="VEL18438.1"/>
    <property type="molecule type" value="Genomic_DNA"/>
</dbReference>
<evidence type="ECO:0000313" key="2">
    <source>
        <dbReference type="EMBL" id="VEL18438.1"/>
    </source>
</evidence>
<evidence type="ECO:0000256" key="1">
    <source>
        <dbReference type="SAM" id="MobiDB-lite"/>
    </source>
</evidence>
<gene>
    <name evidence="2" type="ORF">PXEA_LOCUS11878</name>
</gene>
<sequence>MEERSNLGGYKNGASASEDSESLPPEMAYREACRRKADHLARSKINSVVVGRRGGGVDVEAIMVRTFGILYIIISPFDYHLQLSML</sequence>
<name>A0A448WRJ0_9PLAT</name>
<organism evidence="2 3">
    <name type="scientific">Protopolystoma xenopodis</name>
    <dbReference type="NCBI Taxonomy" id="117903"/>
    <lineage>
        <taxon>Eukaryota</taxon>
        <taxon>Metazoa</taxon>
        <taxon>Spiralia</taxon>
        <taxon>Lophotrochozoa</taxon>
        <taxon>Platyhelminthes</taxon>
        <taxon>Monogenea</taxon>
        <taxon>Polyopisthocotylea</taxon>
        <taxon>Polystomatidea</taxon>
        <taxon>Polystomatidae</taxon>
        <taxon>Protopolystoma</taxon>
    </lineage>
</organism>
<comment type="caution">
    <text evidence="2">The sequence shown here is derived from an EMBL/GenBank/DDBJ whole genome shotgun (WGS) entry which is preliminary data.</text>
</comment>
<dbReference type="AlphaFoldDB" id="A0A448WRJ0"/>
<proteinExistence type="predicted"/>
<protein>
    <submittedName>
        <fullName evidence="2">Uncharacterized protein</fullName>
    </submittedName>
</protein>